<dbReference type="Proteomes" id="UP000481153">
    <property type="component" value="Unassembled WGS sequence"/>
</dbReference>
<gene>
    <name evidence="3" type="ORF">Ae201684_018512</name>
</gene>
<feature type="chain" id="PRO_5026281749" description="Transmembrane protein" evidence="2">
    <location>
        <begin position="22"/>
        <end position="221"/>
    </location>
</feature>
<organism evidence="3 4">
    <name type="scientific">Aphanomyces euteiches</name>
    <dbReference type="NCBI Taxonomy" id="100861"/>
    <lineage>
        <taxon>Eukaryota</taxon>
        <taxon>Sar</taxon>
        <taxon>Stramenopiles</taxon>
        <taxon>Oomycota</taxon>
        <taxon>Saprolegniomycetes</taxon>
        <taxon>Saprolegniales</taxon>
        <taxon>Verrucalvaceae</taxon>
        <taxon>Aphanomyces</taxon>
    </lineage>
</organism>
<keyword evidence="1" id="KW-0812">Transmembrane</keyword>
<name>A0A6G0W5I2_9STRA</name>
<keyword evidence="4" id="KW-1185">Reference proteome</keyword>
<dbReference type="AlphaFoldDB" id="A0A6G0W5I2"/>
<sequence>MTCMLPCVVTLVAWHVVVVRAADGSETKVSPGQVVAIVFLTLLAAGCLLYGVMYYKNLKFSNNDAALETGVSLDTMRASNGPYAVQTVEMTNQNPVMTQVTVDINLLKSDSRASAMNVLSSSQVKLSEPAIVGSLPPTEITAAIQSYRSLIQQQTMSDINWMSPIETSRSILATRRETAKDEAELADWVSAVESSRTNQVFDTMRSDLDIDDSSEGGTVNL</sequence>
<keyword evidence="1" id="KW-0472">Membrane</keyword>
<keyword evidence="1" id="KW-1133">Transmembrane helix</keyword>
<reference evidence="3 4" key="1">
    <citation type="submission" date="2019-07" db="EMBL/GenBank/DDBJ databases">
        <title>Genomics analysis of Aphanomyces spp. identifies a new class of oomycete effector associated with host adaptation.</title>
        <authorList>
            <person name="Gaulin E."/>
        </authorList>
    </citation>
    <scope>NUCLEOTIDE SEQUENCE [LARGE SCALE GENOMIC DNA]</scope>
    <source>
        <strain evidence="3 4">ATCC 201684</strain>
    </source>
</reference>
<comment type="caution">
    <text evidence="3">The sequence shown here is derived from an EMBL/GenBank/DDBJ whole genome shotgun (WGS) entry which is preliminary data.</text>
</comment>
<evidence type="ECO:0000256" key="1">
    <source>
        <dbReference type="SAM" id="Phobius"/>
    </source>
</evidence>
<evidence type="ECO:0000256" key="2">
    <source>
        <dbReference type="SAM" id="SignalP"/>
    </source>
</evidence>
<accession>A0A6G0W5I2</accession>
<dbReference type="VEuPathDB" id="FungiDB:AeMF1_002057"/>
<feature type="signal peptide" evidence="2">
    <location>
        <begin position="1"/>
        <end position="21"/>
    </location>
</feature>
<feature type="transmembrane region" description="Helical" evidence="1">
    <location>
        <begin position="31"/>
        <end position="52"/>
    </location>
</feature>
<protein>
    <recommendedName>
        <fullName evidence="5">Transmembrane protein</fullName>
    </recommendedName>
</protein>
<dbReference type="EMBL" id="VJMJ01000339">
    <property type="protein sequence ID" value="KAF0722295.1"/>
    <property type="molecule type" value="Genomic_DNA"/>
</dbReference>
<evidence type="ECO:0008006" key="5">
    <source>
        <dbReference type="Google" id="ProtNLM"/>
    </source>
</evidence>
<proteinExistence type="predicted"/>
<keyword evidence="2" id="KW-0732">Signal</keyword>
<evidence type="ECO:0000313" key="3">
    <source>
        <dbReference type="EMBL" id="KAF0722295.1"/>
    </source>
</evidence>
<evidence type="ECO:0000313" key="4">
    <source>
        <dbReference type="Proteomes" id="UP000481153"/>
    </source>
</evidence>